<dbReference type="GO" id="GO:0016787">
    <property type="term" value="F:hydrolase activity"/>
    <property type="evidence" value="ECO:0007669"/>
    <property type="project" value="UniProtKB-KW"/>
</dbReference>
<evidence type="ECO:0000256" key="5">
    <source>
        <dbReference type="SAM" id="MobiDB-lite"/>
    </source>
</evidence>
<dbReference type="GO" id="GO:0140750">
    <property type="term" value="F:nucleosome array spacer activity"/>
    <property type="evidence" value="ECO:0000318"/>
    <property type="project" value="GO_Central"/>
</dbReference>
<evidence type="ECO:0000259" key="7">
    <source>
        <dbReference type="PROSITE" id="PS51194"/>
    </source>
</evidence>
<dbReference type="GO" id="GO:0003677">
    <property type="term" value="F:DNA binding"/>
    <property type="evidence" value="ECO:0000318"/>
    <property type="project" value="GO_Central"/>
</dbReference>
<dbReference type="InterPro" id="IPR038718">
    <property type="entry name" value="SNF2-like_sf"/>
</dbReference>
<keyword evidence="2" id="KW-0378">Hydrolase</keyword>
<dbReference type="InterPro" id="IPR046820">
    <property type="entry name" value="MmeI_TRD"/>
</dbReference>
<dbReference type="AlphaFoldDB" id="B9T918"/>
<dbReference type="SUPFAM" id="SSF52540">
    <property type="entry name" value="P-loop containing nucleoside triphosphate hydrolases"/>
    <property type="match status" value="1"/>
</dbReference>
<dbReference type="Gene3D" id="3.40.50.300">
    <property type="entry name" value="P-loop containing nucleotide triphosphate hydrolases"/>
    <property type="match status" value="1"/>
</dbReference>
<feature type="region of interest" description="Disordered" evidence="5">
    <location>
        <begin position="1056"/>
        <end position="1106"/>
    </location>
</feature>
<dbReference type="PANTHER" id="PTHR45766">
    <property type="entry name" value="DNA ANNEALING HELICASE AND ENDONUCLEASE ZRANB3 FAMILY MEMBER"/>
    <property type="match status" value="1"/>
</dbReference>
<dbReference type="GO" id="GO:0003682">
    <property type="term" value="F:chromatin binding"/>
    <property type="evidence" value="ECO:0000318"/>
    <property type="project" value="GO_Central"/>
</dbReference>
<protein>
    <submittedName>
        <fullName evidence="8">ATP-dependent helicase, putative</fullName>
    </submittedName>
</protein>
<keyword evidence="3 8" id="KW-0347">Helicase</keyword>
<keyword evidence="1" id="KW-0547">Nucleotide-binding</keyword>
<feature type="compositionally biased region" description="Polar residues" evidence="5">
    <location>
        <begin position="1090"/>
        <end position="1106"/>
    </location>
</feature>
<dbReference type="Pfam" id="PF00271">
    <property type="entry name" value="Helicase_C"/>
    <property type="match status" value="1"/>
</dbReference>
<evidence type="ECO:0000259" key="6">
    <source>
        <dbReference type="PROSITE" id="PS51192"/>
    </source>
</evidence>
<dbReference type="NCBIfam" id="NF038317">
    <property type="entry name" value="DISARM_DrmD"/>
    <property type="match status" value="1"/>
</dbReference>
<dbReference type="InterPro" id="IPR049730">
    <property type="entry name" value="SNF2/RAD54-like_C"/>
</dbReference>
<dbReference type="STRING" id="3988.B9T918"/>
<accession>B9T918</accession>
<dbReference type="SMART" id="SM00487">
    <property type="entry name" value="DEXDc"/>
    <property type="match status" value="1"/>
</dbReference>
<evidence type="ECO:0000313" key="9">
    <source>
        <dbReference type="Proteomes" id="UP000008311"/>
    </source>
</evidence>
<feature type="domain" description="Helicase C-terminal" evidence="7">
    <location>
        <begin position="427"/>
        <end position="604"/>
    </location>
</feature>
<sequence>MSERARVIWEIEPVRKSSNVLGCQRLPAKITPTLSKRFLMPGVSIEDFQLDPLVRAIDMARVNLLIADDVGLGKTIEAGLVIQEMLLRHRARTVLIVCPASLQEKWRVEMLEKFGLEFRVVDTAYIKQLRRERGIHANPWTSHPRLIASMDWVKSGEGLRAMRDVLPAHTSYPRKFDMLVVDEAHNIAPATGANYALESQRTRFIRSISPHFQHRLFLTATPHNGYTESFTSLLELLDDQRFARNILPDEKQLSQVMIRRLKSDLVDAEGKPLYAQRKLQALLASYSAQERALHQKLNDYCASREQDAEKVGNAFGTSFVNQLLKKRLFSSPAAFTSTLEKHIASLANVSQRKDTDAMADRILRKAILRVDEDYANDQEVENAQSEAVEEASRRAQPLTADQQQMLNELRSWAQTAKNQADAKAKAILDWLTANLKTDGQWNDRRVILFTEYRTTHQWMHEILASHDFGGDRLAILHGGMAQDEREKVKAAFQTSPKDSAVRILLATDAASEGIDLQNHCNCLIHLEIPYNPNVMEQRNGRIDRHGQRQKEVLIWHPVDGGEQGKSTIGGHGDDIIRALRKLESMRADMGSVNPVIAPQMSGLIEGSLKDLDTRFAEAKIAKARRFVRAERELKDRFRIRHSGGQKITAAFGTAYRNYLVKLAGHKYHSPRGYTRGLSRAADRQGYLHPPVQYPVAPWPGAAALEVAEVWMWKGEWNGAYTLDGRNVTGITAFLTSAAQRIPQPYRLKANGKLSYIGSIPLGAGFLLAPNEAEELIERTIANKEILKPYISGDDVLSNPDMHPSRWVIDFGGRSLEEAQAYPDLLTIVEEKVKPERDKNNRKTRRERWWQFAERSPSLYEAISPLAQVLFHSFTSKYVAFGLVSARQSFAGPHVVIASEDRAIFGVLQSAFHECWARAWCSTHETRLRYAPSDLLETFPFPELSDELRSAAMKYEIQRRSIMLSNNEGMTKTYNRMHDPECSSDDVEALRTLSVELDSAVAKCYGFRNLELGHGFHETKQGVRFTIAESARLDVLKNLAELNHLRYAQEVAAGLHSGTTSRKTKGAQRAQSVMTPLTGSTTQAGLDFGDSSITGASEPNTSASNQWGNKASDQILAWLEAHTGWFTRQAILTGCGAAADDWNAAIAELLRDEFIETHADGSRWRAKA</sequence>
<dbReference type="GO" id="GO:0045944">
    <property type="term" value="P:positive regulation of transcription by RNA polymerase II"/>
    <property type="evidence" value="ECO:0000318"/>
    <property type="project" value="GO_Central"/>
</dbReference>
<evidence type="ECO:0000256" key="3">
    <source>
        <dbReference type="ARBA" id="ARBA00022806"/>
    </source>
</evidence>
<evidence type="ECO:0000256" key="2">
    <source>
        <dbReference type="ARBA" id="ARBA00022801"/>
    </source>
</evidence>
<dbReference type="Gene3D" id="3.40.50.10810">
    <property type="entry name" value="Tandem AAA-ATPase domain"/>
    <property type="match status" value="1"/>
</dbReference>
<dbReference type="EMBL" id="EQ975275">
    <property type="protein sequence ID" value="EEF27647.1"/>
    <property type="molecule type" value="Genomic_DNA"/>
</dbReference>
<dbReference type="PROSITE" id="PS51192">
    <property type="entry name" value="HELICASE_ATP_BIND_1"/>
    <property type="match status" value="1"/>
</dbReference>
<organism evidence="8 9">
    <name type="scientific">Ricinus communis</name>
    <name type="common">Castor bean</name>
    <dbReference type="NCBI Taxonomy" id="3988"/>
    <lineage>
        <taxon>Eukaryota</taxon>
        <taxon>Viridiplantae</taxon>
        <taxon>Streptophyta</taxon>
        <taxon>Embryophyta</taxon>
        <taxon>Tracheophyta</taxon>
        <taxon>Spermatophyta</taxon>
        <taxon>Magnoliopsida</taxon>
        <taxon>eudicotyledons</taxon>
        <taxon>Gunneridae</taxon>
        <taxon>Pentapetalae</taxon>
        <taxon>rosids</taxon>
        <taxon>fabids</taxon>
        <taxon>Malpighiales</taxon>
        <taxon>Euphorbiaceae</taxon>
        <taxon>Acalyphoideae</taxon>
        <taxon>Acalypheae</taxon>
        <taxon>Ricinus</taxon>
    </lineage>
</organism>
<reference evidence="9" key="1">
    <citation type="journal article" date="2010" name="Nat. Biotechnol.">
        <title>Draft genome sequence of the oilseed species Ricinus communis.</title>
        <authorList>
            <person name="Chan A.P."/>
            <person name="Crabtree J."/>
            <person name="Zhao Q."/>
            <person name="Lorenzi H."/>
            <person name="Orvis J."/>
            <person name="Puiu D."/>
            <person name="Melake-Berhan A."/>
            <person name="Jones K.M."/>
            <person name="Redman J."/>
            <person name="Chen G."/>
            <person name="Cahoon E.B."/>
            <person name="Gedil M."/>
            <person name="Stanke M."/>
            <person name="Haas B.J."/>
            <person name="Wortman J.R."/>
            <person name="Fraser-Liggett C.M."/>
            <person name="Ravel J."/>
            <person name="Rabinowicz P.D."/>
        </authorList>
    </citation>
    <scope>NUCLEOTIDE SEQUENCE [LARGE SCALE GENOMIC DNA]</scope>
    <source>
        <strain evidence="9">cv. Hale</strain>
    </source>
</reference>
<dbReference type="eggNOG" id="KOG0389">
    <property type="taxonomic scope" value="Eukaryota"/>
</dbReference>
<gene>
    <name evidence="8" type="ORF">RCOM_0365690</name>
</gene>
<keyword evidence="4" id="KW-0067">ATP-binding</keyword>
<dbReference type="InterPro" id="IPR001650">
    <property type="entry name" value="Helicase_C-like"/>
</dbReference>
<dbReference type="Pfam" id="PF20466">
    <property type="entry name" value="MmeI_TRD"/>
    <property type="match status" value="1"/>
</dbReference>
<keyword evidence="9" id="KW-1185">Reference proteome</keyword>
<feature type="compositionally biased region" description="Polar residues" evidence="5">
    <location>
        <begin position="1068"/>
        <end position="1083"/>
    </location>
</feature>
<dbReference type="InterPro" id="IPR027417">
    <property type="entry name" value="P-loop_NTPase"/>
</dbReference>
<dbReference type="PROSITE" id="PS51194">
    <property type="entry name" value="HELICASE_CTER"/>
    <property type="match status" value="1"/>
</dbReference>
<name>B9T918_RICCO</name>
<dbReference type="InParanoid" id="B9T918"/>
<dbReference type="GO" id="GO:0031507">
    <property type="term" value="P:heterochromatin formation"/>
    <property type="evidence" value="ECO:0000318"/>
    <property type="project" value="GO_Central"/>
</dbReference>
<evidence type="ECO:0000256" key="1">
    <source>
        <dbReference type="ARBA" id="ARBA00022741"/>
    </source>
</evidence>
<dbReference type="InterPro" id="IPR057342">
    <property type="entry name" value="DEXDc_RapA"/>
</dbReference>
<proteinExistence type="predicted"/>
<dbReference type="CDD" id="cd18793">
    <property type="entry name" value="SF2_C_SNF"/>
    <property type="match status" value="1"/>
</dbReference>
<dbReference type="InterPro" id="IPR000330">
    <property type="entry name" value="SNF2_N"/>
</dbReference>
<dbReference type="InterPro" id="IPR014001">
    <property type="entry name" value="Helicase_ATP-bd"/>
</dbReference>
<dbReference type="GO" id="GO:0004386">
    <property type="term" value="F:helicase activity"/>
    <property type="evidence" value="ECO:0007669"/>
    <property type="project" value="UniProtKB-KW"/>
</dbReference>
<dbReference type="PANTHER" id="PTHR45766:SF6">
    <property type="entry name" value="SWI_SNF-RELATED MATRIX-ASSOCIATED ACTIN-DEPENDENT REGULATOR OF CHROMATIN SUBFAMILY A-LIKE PROTEIN 1"/>
    <property type="match status" value="1"/>
</dbReference>
<feature type="domain" description="Helicase ATP-binding" evidence="6">
    <location>
        <begin position="55"/>
        <end position="240"/>
    </location>
</feature>
<evidence type="ECO:0000256" key="4">
    <source>
        <dbReference type="ARBA" id="ARBA00022840"/>
    </source>
</evidence>
<dbReference type="CDD" id="cd18011">
    <property type="entry name" value="DEXDc_RapA"/>
    <property type="match status" value="1"/>
</dbReference>
<dbReference type="Pfam" id="PF00176">
    <property type="entry name" value="SNF2-rel_dom"/>
    <property type="match status" value="1"/>
</dbReference>
<evidence type="ECO:0000313" key="8">
    <source>
        <dbReference type="EMBL" id="EEF27647.1"/>
    </source>
</evidence>
<dbReference type="SMART" id="SM00490">
    <property type="entry name" value="HELICc"/>
    <property type="match status" value="1"/>
</dbReference>
<dbReference type="Proteomes" id="UP000008311">
    <property type="component" value="Unassembled WGS sequence"/>
</dbReference>
<dbReference type="GO" id="GO:0005524">
    <property type="term" value="F:ATP binding"/>
    <property type="evidence" value="ECO:0007669"/>
    <property type="project" value="UniProtKB-KW"/>
</dbReference>